<evidence type="ECO:0000313" key="3">
    <source>
        <dbReference type="EMBL" id="QJA22557.1"/>
    </source>
</evidence>
<accession>A0ABX6L8E2</accession>
<dbReference type="RefSeq" id="WP_107171015.1">
    <property type="nucleotide sequence ID" value="NZ_CP038498.1"/>
</dbReference>
<dbReference type="GeneID" id="90764591"/>
<dbReference type="SUPFAM" id="SSF53850">
    <property type="entry name" value="Periplasmic binding protein-like II"/>
    <property type="match status" value="1"/>
</dbReference>
<dbReference type="Gene3D" id="3.40.190.10">
    <property type="entry name" value="Periplasmic binding protein-like II"/>
    <property type="match status" value="1"/>
</dbReference>
<evidence type="ECO:0000256" key="1">
    <source>
        <dbReference type="SAM" id="SignalP"/>
    </source>
</evidence>
<feature type="signal peptide" evidence="1">
    <location>
        <begin position="1"/>
        <end position="22"/>
    </location>
</feature>
<dbReference type="Proteomes" id="UP000502681">
    <property type="component" value="Chromosome"/>
</dbReference>
<dbReference type="CDD" id="cd13638">
    <property type="entry name" value="PBP2_EcProx_like"/>
    <property type="match status" value="1"/>
</dbReference>
<dbReference type="EMBL" id="CP038498">
    <property type="protein sequence ID" value="QJA22557.1"/>
    <property type="molecule type" value="Genomic_DNA"/>
</dbReference>
<name>A0ABX6L8E2_9GAMM</name>
<dbReference type="Gene3D" id="3.40.190.100">
    <property type="entry name" value="Glycine betaine-binding periplasmic protein, domain 2"/>
    <property type="match status" value="1"/>
</dbReference>
<organism evidence="3 4">
    <name type="scientific">Pectobacterium punjabense</name>
    <dbReference type="NCBI Taxonomy" id="2108399"/>
    <lineage>
        <taxon>Bacteria</taxon>
        <taxon>Pseudomonadati</taxon>
        <taxon>Pseudomonadota</taxon>
        <taxon>Gammaproteobacteria</taxon>
        <taxon>Enterobacterales</taxon>
        <taxon>Pectobacteriaceae</taxon>
        <taxon>Pectobacterium</taxon>
    </lineage>
</organism>
<dbReference type="Pfam" id="PF04069">
    <property type="entry name" value="OpuAC"/>
    <property type="match status" value="1"/>
</dbReference>
<dbReference type="InterPro" id="IPR007210">
    <property type="entry name" value="ABC_Gly_betaine_transp_sub-bd"/>
</dbReference>
<dbReference type="NCBIfam" id="NF008334">
    <property type="entry name" value="PRK11119.1"/>
    <property type="match status" value="1"/>
</dbReference>
<reference evidence="3 4" key="1">
    <citation type="submission" date="2019-04" db="EMBL/GenBank/DDBJ databases">
        <title>Whole Genome Sequencing of Pectobacterium punjabense SS95.</title>
        <authorList>
            <person name="Sarfraz S."/>
            <person name="Oulghazi S."/>
            <person name="Roques C."/>
            <person name="Vandecasteele C."/>
            <person name="Faure D."/>
        </authorList>
    </citation>
    <scope>NUCLEOTIDE SEQUENCE [LARGE SCALE GENOMIC DNA]</scope>
    <source>
        <strain evidence="3 4">SS95</strain>
    </source>
</reference>
<gene>
    <name evidence="3" type="primary">proX</name>
    <name evidence="3" type="ORF">E2566_16700</name>
</gene>
<feature type="domain" description="ABC-type glycine betaine transport system substrate-binding" evidence="2">
    <location>
        <begin position="38"/>
        <end position="316"/>
    </location>
</feature>
<evidence type="ECO:0000313" key="4">
    <source>
        <dbReference type="Proteomes" id="UP000502681"/>
    </source>
</evidence>
<proteinExistence type="predicted"/>
<sequence length="334" mass="36696">MRNTKLWAAALTTALLSTHVYAADTPQPGKGISVIPVQSTISEETFQTLLVSRALEKLGYDVQPPREVDYNVAYTSIASGDATFIAVNWDPLHADQYKAAGGDEKFYRQGEYVSGAAQGYLIDKKTAEKYKITNIAQLKDPKIAKLFDTNGDGKADLTGCTPGWGCEAAINHHLPAYGLTNTVEHNQGNYAAMIADTITRYKEGKPILYYTWTPYWVSDVLVPGRDVVWLQVPFSSQPGEMKDVSTKLPNGADYGFPVNTMKIAANKAWAEKNPAAAKLFAIMKLPIADVNAQNLRMHEGQGSQKDIERHVDGWIKAHQQLFDGWVKTAADAAK</sequence>
<evidence type="ECO:0000259" key="2">
    <source>
        <dbReference type="Pfam" id="PF04069"/>
    </source>
</evidence>
<feature type="chain" id="PRO_5046837549" evidence="1">
    <location>
        <begin position="23"/>
        <end position="334"/>
    </location>
</feature>
<protein>
    <submittedName>
        <fullName evidence="3">Glycine betaine/L-proline ABC transporter substrate-binding protein ProX</fullName>
    </submittedName>
</protein>
<keyword evidence="1" id="KW-0732">Signal</keyword>
<keyword evidence="4" id="KW-1185">Reference proteome</keyword>